<evidence type="ECO:0000256" key="7">
    <source>
        <dbReference type="ARBA" id="ARBA00022840"/>
    </source>
</evidence>
<dbReference type="Pfam" id="PF07730">
    <property type="entry name" value="HisKA_3"/>
    <property type="match status" value="1"/>
</dbReference>
<comment type="catalytic activity">
    <reaction evidence="1">
        <text>ATP + protein L-histidine = ADP + protein N-phospho-L-histidine.</text>
        <dbReference type="EC" id="2.7.13.3"/>
    </reaction>
</comment>
<evidence type="ECO:0000259" key="10">
    <source>
        <dbReference type="Pfam" id="PF07730"/>
    </source>
</evidence>
<gene>
    <name evidence="11" type="ordered locus">Deima_0427</name>
</gene>
<dbReference type="GO" id="GO:0005524">
    <property type="term" value="F:ATP binding"/>
    <property type="evidence" value="ECO:0007669"/>
    <property type="project" value="UniProtKB-KW"/>
</dbReference>
<dbReference type="Proteomes" id="UP000008635">
    <property type="component" value="Chromosome"/>
</dbReference>
<dbReference type="HOGENOM" id="CLU_000445_20_15_0"/>
<dbReference type="InterPro" id="IPR050482">
    <property type="entry name" value="Sensor_HK_TwoCompSys"/>
</dbReference>
<dbReference type="InterPro" id="IPR011712">
    <property type="entry name" value="Sig_transdc_His_kin_sub3_dim/P"/>
</dbReference>
<dbReference type="AlphaFoldDB" id="E8U4U8"/>
<keyword evidence="9" id="KW-1133">Transmembrane helix</keyword>
<dbReference type="EMBL" id="CP002454">
    <property type="protein sequence ID" value="ADV66087.1"/>
    <property type="molecule type" value="Genomic_DNA"/>
</dbReference>
<dbReference type="Gene3D" id="3.30.565.10">
    <property type="entry name" value="Histidine kinase-like ATPase, C-terminal domain"/>
    <property type="match status" value="1"/>
</dbReference>
<reference evidence="12" key="2">
    <citation type="submission" date="2011-01" db="EMBL/GenBank/DDBJ databases">
        <title>The complete genome of Deinococcus maricopensis DSM 21211.</title>
        <authorList>
            <consortium name="US DOE Joint Genome Institute (JGI-PGF)"/>
            <person name="Lucas S."/>
            <person name="Copeland A."/>
            <person name="Lapidus A."/>
            <person name="Goodwin L."/>
            <person name="Pitluck S."/>
            <person name="Kyrpides N."/>
            <person name="Mavromatis K."/>
            <person name="Pagani I."/>
            <person name="Ivanova N."/>
            <person name="Ovchinnikova G."/>
            <person name="Zeytun A."/>
            <person name="Detter J.C."/>
            <person name="Han C."/>
            <person name="Land M."/>
            <person name="Hauser L."/>
            <person name="Markowitz V."/>
            <person name="Cheng J.-F."/>
            <person name="Hugenholtz P."/>
            <person name="Woyke T."/>
            <person name="Wu D."/>
            <person name="Pukall R."/>
            <person name="Gehrich-Schroeter G."/>
            <person name="Brambilla E."/>
            <person name="Klenk H.-P."/>
            <person name="Eisen J.A."/>
        </authorList>
    </citation>
    <scope>NUCLEOTIDE SEQUENCE [LARGE SCALE GENOMIC DNA]</scope>
    <source>
        <strain evidence="12">DSM 21211 / LMG 22137 / NRRL B-23946 / LB-34</strain>
    </source>
</reference>
<evidence type="ECO:0000256" key="6">
    <source>
        <dbReference type="ARBA" id="ARBA00022777"/>
    </source>
</evidence>
<dbReference type="GO" id="GO:0000155">
    <property type="term" value="F:phosphorelay sensor kinase activity"/>
    <property type="evidence" value="ECO:0007669"/>
    <property type="project" value="InterPro"/>
</dbReference>
<protein>
    <recommendedName>
        <fullName evidence="2">histidine kinase</fullName>
        <ecNumber evidence="2">2.7.13.3</ecNumber>
    </recommendedName>
</protein>
<feature type="transmembrane region" description="Helical" evidence="9">
    <location>
        <begin position="82"/>
        <end position="98"/>
    </location>
</feature>
<proteinExistence type="predicted"/>
<dbReference type="eggNOG" id="COG4585">
    <property type="taxonomic scope" value="Bacteria"/>
</dbReference>
<keyword evidence="6 11" id="KW-0418">Kinase</keyword>
<keyword evidence="7" id="KW-0067">ATP-binding</keyword>
<dbReference type="PANTHER" id="PTHR24421:SF10">
    <property type="entry name" value="NITRATE_NITRITE SENSOR PROTEIN NARQ"/>
    <property type="match status" value="1"/>
</dbReference>
<evidence type="ECO:0000256" key="1">
    <source>
        <dbReference type="ARBA" id="ARBA00000085"/>
    </source>
</evidence>
<dbReference type="STRING" id="709986.Deima_0427"/>
<reference evidence="11 12" key="1">
    <citation type="journal article" date="2011" name="Stand. Genomic Sci.">
        <title>Complete genome sequence of Deinococcus maricopensis type strain (LB-34).</title>
        <authorList>
            <person name="Pukall R."/>
            <person name="Zeytun A."/>
            <person name="Lucas S."/>
            <person name="Lapidus A."/>
            <person name="Hammon N."/>
            <person name="Deshpande S."/>
            <person name="Nolan M."/>
            <person name="Cheng J.F."/>
            <person name="Pitluck S."/>
            <person name="Liolios K."/>
            <person name="Pagani I."/>
            <person name="Mikhailova N."/>
            <person name="Ivanova N."/>
            <person name="Mavromatis K."/>
            <person name="Pati A."/>
            <person name="Tapia R."/>
            <person name="Han C."/>
            <person name="Goodwin L."/>
            <person name="Chen A."/>
            <person name="Palaniappan K."/>
            <person name="Land M."/>
            <person name="Hauser L."/>
            <person name="Chang Y.J."/>
            <person name="Jeffries C.D."/>
            <person name="Brambilla E.M."/>
            <person name="Rohde M."/>
            <person name="Goker M."/>
            <person name="Detter J.C."/>
            <person name="Woyke T."/>
            <person name="Bristow J."/>
            <person name="Eisen J.A."/>
            <person name="Markowitz V."/>
            <person name="Hugenholtz P."/>
            <person name="Kyrpides N.C."/>
            <person name="Klenk H.P."/>
        </authorList>
    </citation>
    <scope>NUCLEOTIDE SEQUENCE [LARGE SCALE GENOMIC DNA]</scope>
    <source>
        <strain evidence="12">DSM 21211 / LMG 22137 / NRRL B-23946 / LB-34</strain>
    </source>
</reference>
<accession>E8U4U8</accession>
<sequence>MLIFAGLGVLTTLVRTLVIPLDAQEDLPVMHAGQVAGRVAGAAAFLAIIGWAMRPGRRRAGEFVVLGVAGVAYAAWALWFDRPAAVLMVVPMVLRYWWPLRRTLWVSAGLLVLSLVAYALIPPVASFHTAEDWQGLVQLVVLTLIQGGFAYAAFELTLRRNEERQLLNAALLKLEVSQAQQLERMALEERAHLSRELHDTIGHHMTALHLHAQRAALLAVQADAPAPLQEALGQVQRRGQEVVTGLQEVVRTLRVPQGFSLFAALDALVDQWPGVVRVHLPDAEPAMQPEKRLAVYRCVQEALTNIQKHAPGQTARLHLDVQSGALTLTVRNALGVDGRSGVGGQGLTGLRARVAGLGGQLSAARAEEEFEVCLTLPLP</sequence>
<evidence type="ECO:0000256" key="5">
    <source>
        <dbReference type="ARBA" id="ARBA00022741"/>
    </source>
</evidence>
<keyword evidence="8" id="KW-0902">Two-component regulatory system</keyword>
<feature type="transmembrane region" description="Helical" evidence="9">
    <location>
        <begin position="133"/>
        <end position="154"/>
    </location>
</feature>
<dbReference type="GO" id="GO:0046983">
    <property type="term" value="F:protein dimerization activity"/>
    <property type="evidence" value="ECO:0007669"/>
    <property type="project" value="InterPro"/>
</dbReference>
<keyword evidence="5" id="KW-0547">Nucleotide-binding</keyword>
<dbReference type="EC" id="2.7.13.3" evidence="2"/>
<dbReference type="Gene3D" id="1.20.5.1930">
    <property type="match status" value="1"/>
</dbReference>
<dbReference type="GO" id="GO:0016020">
    <property type="term" value="C:membrane"/>
    <property type="evidence" value="ECO:0007669"/>
    <property type="project" value="InterPro"/>
</dbReference>
<name>E8U4U8_DEIML</name>
<keyword evidence="12" id="KW-1185">Reference proteome</keyword>
<keyword evidence="3" id="KW-0597">Phosphoprotein</keyword>
<dbReference type="KEGG" id="dmr:Deima_0427"/>
<feature type="transmembrane region" description="Helical" evidence="9">
    <location>
        <begin position="32"/>
        <end position="53"/>
    </location>
</feature>
<feature type="transmembrane region" description="Helical" evidence="9">
    <location>
        <begin position="60"/>
        <end position="76"/>
    </location>
</feature>
<evidence type="ECO:0000313" key="11">
    <source>
        <dbReference type="EMBL" id="ADV66087.1"/>
    </source>
</evidence>
<keyword evidence="9" id="KW-0812">Transmembrane</keyword>
<evidence type="ECO:0000256" key="3">
    <source>
        <dbReference type="ARBA" id="ARBA00022553"/>
    </source>
</evidence>
<evidence type="ECO:0000256" key="9">
    <source>
        <dbReference type="SAM" id="Phobius"/>
    </source>
</evidence>
<keyword evidence="9" id="KW-0472">Membrane</keyword>
<keyword evidence="4" id="KW-0808">Transferase</keyword>
<feature type="domain" description="Signal transduction histidine kinase subgroup 3 dimerisation and phosphoacceptor" evidence="10">
    <location>
        <begin position="189"/>
        <end position="257"/>
    </location>
</feature>
<evidence type="ECO:0000313" key="12">
    <source>
        <dbReference type="Proteomes" id="UP000008635"/>
    </source>
</evidence>
<feature type="transmembrane region" description="Helical" evidence="9">
    <location>
        <begin position="103"/>
        <end position="121"/>
    </location>
</feature>
<evidence type="ECO:0000256" key="8">
    <source>
        <dbReference type="ARBA" id="ARBA00023012"/>
    </source>
</evidence>
<organism evidence="11 12">
    <name type="scientific">Deinococcus maricopensis (strain DSM 21211 / LMG 22137 / NRRL B-23946 / LB-34)</name>
    <dbReference type="NCBI Taxonomy" id="709986"/>
    <lineage>
        <taxon>Bacteria</taxon>
        <taxon>Thermotogati</taxon>
        <taxon>Deinococcota</taxon>
        <taxon>Deinococci</taxon>
        <taxon>Deinococcales</taxon>
        <taxon>Deinococcaceae</taxon>
        <taxon>Deinococcus</taxon>
    </lineage>
</organism>
<evidence type="ECO:0000256" key="2">
    <source>
        <dbReference type="ARBA" id="ARBA00012438"/>
    </source>
</evidence>
<dbReference type="PANTHER" id="PTHR24421">
    <property type="entry name" value="NITRATE/NITRITE SENSOR PROTEIN NARX-RELATED"/>
    <property type="match status" value="1"/>
</dbReference>
<dbReference type="InterPro" id="IPR036890">
    <property type="entry name" value="HATPase_C_sf"/>
</dbReference>
<dbReference type="CDD" id="cd16917">
    <property type="entry name" value="HATPase_UhpB-NarQ-NarX-like"/>
    <property type="match status" value="1"/>
</dbReference>
<evidence type="ECO:0000256" key="4">
    <source>
        <dbReference type="ARBA" id="ARBA00022679"/>
    </source>
</evidence>
<dbReference type="SUPFAM" id="SSF55874">
    <property type="entry name" value="ATPase domain of HSP90 chaperone/DNA topoisomerase II/histidine kinase"/>
    <property type="match status" value="1"/>
</dbReference>